<evidence type="ECO:0000256" key="1">
    <source>
        <dbReference type="ARBA" id="ARBA00001947"/>
    </source>
</evidence>
<dbReference type="GO" id="GO:0016811">
    <property type="term" value="F:hydrolase activity, acting on carbon-nitrogen (but not peptide) bonds, in linear amides"/>
    <property type="evidence" value="ECO:0007669"/>
    <property type="project" value="InterPro"/>
</dbReference>
<feature type="domain" description="Succinylglutamate desuccinylase/Aspartoacylase catalytic" evidence="5">
    <location>
        <begin position="45"/>
        <end position="224"/>
    </location>
</feature>
<dbReference type="EMBL" id="WNKT01000020">
    <property type="protein sequence ID" value="MTW21570.1"/>
    <property type="molecule type" value="Genomic_DNA"/>
</dbReference>
<dbReference type="Proteomes" id="UP000434044">
    <property type="component" value="Unassembled WGS sequence"/>
</dbReference>
<dbReference type="PANTHER" id="PTHR37326:SF2">
    <property type="entry name" value="SUCCINYLGLUTAMATE DESUCCINYLASE_ASPARTOACYLASE FAMILY PROTEIN"/>
    <property type="match status" value="1"/>
</dbReference>
<dbReference type="InterPro" id="IPR055438">
    <property type="entry name" value="AstE_AspA_cat"/>
</dbReference>
<keyword evidence="4" id="KW-0862">Zinc</keyword>
<dbReference type="Gene3D" id="3.40.630.10">
    <property type="entry name" value="Zn peptidases"/>
    <property type="match status" value="1"/>
</dbReference>
<sequence length="346" mass="37882">MRAPFVIQGQSVAADQRAMIDVTLPKLNSHTSLSMPLHVVHGRKDGPRLFVSAAVHGDELNGVEIIRRLLESKALRRLSGTLVAAPVVNVYGLIHQSRYLPDRRDLNRSFPGSASGSLAARVAYLVINEIVKHCTHGIDLHTGAIHRTNLPQIRANLDDPETDTLARAFGVPVLLNATLRDGSLREAAAALGIPMLLYEAGEGLRFDEISIRAGLNGILNVMRALGMLSPSRQRARIPAPFIARSSSWTRAPESGLLRTLVPLGAQVQRKELLGYISDPYTGTQYEVRTHIGGVVIGRTQTPLVHEGEALYHIARFRDDHDDVADEVEAFQQTHMDNDEAIVLPIV</sequence>
<accession>A0A6N8EDM5</accession>
<dbReference type="Pfam" id="PF24827">
    <property type="entry name" value="AstE_AspA_cat"/>
    <property type="match status" value="1"/>
</dbReference>
<protein>
    <submittedName>
        <fullName evidence="6">Succinylglutamate desuccinylase</fullName>
    </submittedName>
</protein>
<evidence type="ECO:0000313" key="6">
    <source>
        <dbReference type="EMBL" id="MTW21570.1"/>
    </source>
</evidence>
<proteinExistence type="predicted"/>
<evidence type="ECO:0000313" key="7">
    <source>
        <dbReference type="Proteomes" id="UP000434044"/>
    </source>
</evidence>
<evidence type="ECO:0000259" key="5">
    <source>
        <dbReference type="Pfam" id="PF24827"/>
    </source>
</evidence>
<comment type="caution">
    <text evidence="6">The sequence shown here is derived from an EMBL/GenBank/DDBJ whole genome shotgun (WGS) entry which is preliminary data.</text>
</comment>
<reference evidence="6 7" key="1">
    <citation type="submission" date="2019-11" db="EMBL/GenBank/DDBJ databases">
        <title>Whole-genome sequence of the anaerobic purple sulfur bacterium Allochromatium palmeri DSM 15591.</title>
        <authorList>
            <person name="Kyndt J.A."/>
            <person name="Meyer T.E."/>
        </authorList>
    </citation>
    <scope>NUCLEOTIDE SEQUENCE [LARGE SCALE GENOMIC DNA]</scope>
    <source>
        <strain evidence="6 7">DSM 15591</strain>
    </source>
</reference>
<dbReference type="GO" id="GO:0046872">
    <property type="term" value="F:metal ion binding"/>
    <property type="evidence" value="ECO:0007669"/>
    <property type="project" value="UniProtKB-KW"/>
</dbReference>
<comment type="cofactor">
    <cofactor evidence="1">
        <name>Zn(2+)</name>
        <dbReference type="ChEBI" id="CHEBI:29105"/>
    </cofactor>
</comment>
<organism evidence="6 7">
    <name type="scientific">Allochromatium palmeri</name>
    <dbReference type="NCBI Taxonomy" id="231048"/>
    <lineage>
        <taxon>Bacteria</taxon>
        <taxon>Pseudomonadati</taxon>
        <taxon>Pseudomonadota</taxon>
        <taxon>Gammaproteobacteria</taxon>
        <taxon>Chromatiales</taxon>
        <taxon>Chromatiaceae</taxon>
        <taxon>Allochromatium</taxon>
    </lineage>
</organism>
<evidence type="ECO:0000256" key="4">
    <source>
        <dbReference type="ARBA" id="ARBA00022833"/>
    </source>
</evidence>
<dbReference type="CDD" id="cd06251">
    <property type="entry name" value="M14_ASTE_ASPA-like"/>
    <property type="match status" value="1"/>
</dbReference>
<dbReference type="InterPro" id="IPR043795">
    <property type="entry name" value="N-alpha-Ac-DABA-like"/>
</dbReference>
<dbReference type="PANTHER" id="PTHR37326">
    <property type="entry name" value="BLL3975 PROTEIN"/>
    <property type="match status" value="1"/>
</dbReference>
<keyword evidence="7" id="KW-1185">Reference proteome</keyword>
<evidence type="ECO:0000256" key="3">
    <source>
        <dbReference type="ARBA" id="ARBA00022801"/>
    </source>
</evidence>
<dbReference type="InterPro" id="IPR053138">
    <property type="entry name" value="N-alpha-Ac-DABA_deacetylase"/>
</dbReference>
<dbReference type="GO" id="GO:0016788">
    <property type="term" value="F:hydrolase activity, acting on ester bonds"/>
    <property type="evidence" value="ECO:0007669"/>
    <property type="project" value="InterPro"/>
</dbReference>
<keyword evidence="2" id="KW-0479">Metal-binding</keyword>
<dbReference type="AlphaFoldDB" id="A0A6N8EDM5"/>
<name>A0A6N8EDM5_9GAMM</name>
<dbReference type="OrthoDB" id="9782876at2"/>
<dbReference type="PIRSF" id="PIRSF039012">
    <property type="entry name" value="ASP"/>
    <property type="match status" value="1"/>
</dbReference>
<gene>
    <name evidence="6" type="ORF">GJ668_10765</name>
</gene>
<keyword evidence="3" id="KW-0378">Hydrolase</keyword>
<dbReference type="SUPFAM" id="SSF53187">
    <property type="entry name" value="Zn-dependent exopeptidases"/>
    <property type="match status" value="1"/>
</dbReference>
<dbReference type="RefSeq" id="WP_155450152.1">
    <property type="nucleotide sequence ID" value="NZ_WNKT01000020.1"/>
</dbReference>
<evidence type="ECO:0000256" key="2">
    <source>
        <dbReference type="ARBA" id="ARBA00022723"/>
    </source>
</evidence>